<sequence>MMMDFSKKSVFITGASRGIGLGVAQAFARAGASLTLLADDDAIFDVAASLHGTAVKADIGNASAITEGLRNHGPIDVLVNNAGLERLTPLESQDAETVALFERIIHTNVVGTYHVTRMARPLMREGGSIINTASIWGRVAEPLFGAYVASKHAIIGLTKTWALELGSQGIRVNAVAPGWVRTEAAMRSLATMSERSGQSEEDSLNTIIAAQALPGLMTASDVADTYLFLASPLAASITGQTIQIDRGEYPL</sequence>
<dbReference type="AlphaFoldDB" id="A0A1U9KGZ9"/>
<evidence type="ECO:0000313" key="2">
    <source>
        <dbReference type="EMBL" id="AQS85074.1"/>
    </source>
</evidence>
<dbReference type="Proteomes" id="UP000188937">
    <property type="component" value="Chromosome"/>
</dbReference>
<dbReference type="InterPro" id="IPR002347">
    <property type="entry name" value="SDR_fam"/>
</dbReference>
<dbReference type="OrthoDB" id="9810734at2"/>
<gene>
    <name evidence="2" type="ORF">A0U92_10115</name>
</gene>
<proteinExistence type="inferred from homology"/>
<dbReference type="FunFam" id="3.40.50.720:FF:000084">
    <property type="entry name" value="Short-chain dehydrogenase reductase"/>
    <property type="match status" value="1"/>
</dbReference>
<accession>A0A1U9KGZ9</accession>
<dbReference type="PRINTS" id="PR00080">
    <property type="entry name" value="SDRFAMILY"/>
</dbReference>
<keyword evidence="3" id="KW-1185">Reference proteome</keyword>
<dbReference type="KEGG" id="aace:A0U92_10115"/>
<dbReference type="eggNOG" id="COG1028">
    <property type="taxonomic scope" value="Bacteria"/>
</dbReference>
<dbReference type="PRINTS" id="PR00081">
    <property type="entry name" value="GDHRDH"/>
</dbReference>
<dbReference type="EMBL" id="CP014692">
    <property type="protein sequence ID" value="AQS85074.1"/>
    <property type="molecule type" value="Genomic_DNA"/>
</dbReference>
<dbReference type="InterPro" id="IPR020904">
    <property type="entry name" value="Sc_DH/Rdtase_CS"/>
</dbReference>
<dbReference type="Pfam" id="PF13561">
    <property type="entry name" value="adh_short_C2"/>
    <property type="match status" value="1"/>
</dbReference>
<reference evidence="2 3" key="1">
    <citation type="submission" date="2016-03" db="EMBL/GenBank/DDBJ databases">
        <title>Acetic acid bacteria sequencing.</title>
        <authorList>
            <person name="Brandt J."/>
            <person name="Jakob F."/>
            <person name="Vogel R.F."/>
        </authorList>
    </citation>
    <scope>NUCLEOTIDE SEQUENCE [LARGE SCALE GENOMIC DNA]</scope>
    <source>
        <strain evidence="2 3">TMW2.1153</strain>
    </source>
</reference>
<dbReference type="PANTHER" id="PTHR42760">
    <property type="entry name" value="SHORT-CHAIN DEHYDROGENASES/REDUCTASES FAMILY MEMBER"/>
    <property type="match status" value="1"/>
</dbReference>
<comment type="similarity">
    <text evidence="1">Belongs to the short-chain dehydrogenases/reductases (SDR) family.</text>
</comment>
<dbReference type="RefSeq" id="WP_077813119.1">
    <property type="nucleotide sequence ID" value="NZ_CP014692.1"/>
</dbReference>
<evidence type="ECO:0000313" key="3">
    <source>
        <dbReference type="Proteomes" id="UP000188937"/>
    </source>
</evidence>
<dbReference type="InterPro" id="IPR036291">
    <property type="entry name" value="NAD(P)-bd_dom_sf"/>
</dbReference>
<name>A0A1U9KGZ9_ACEAC</name>
<dbReference type="Gene3D" id="3.40.50.720">
    <property type="entry name" value="NAD(P)-binding Rossmann-like Domain"/>
    <property type="match status" value="1"/>
</dbReference>
<dbReference type="STRING" id="435.A0U92_10115"/>
<dbReference type="CDD" id="cd05233">
    <property type="entry name" value="SDR_c"/>
    <property type="match status" value="1"/>
</dbReference>
<dbReference type="GO" id="GO:0016616">
    <property type="term" value="F:oxidoreductase activity, acting on the CH-OH group of donors, NAD or NADP as acceptor"/>
    <property type="evidence" value="ECO:0007669"/>
    <property type="project" value="TreeGrafter"/>
</dbReference>
<evidence type="ECO:0000256" key="1">
    <source>
        <dbReference type="ARBA" id="ARBA00006484"/>
    </source>
</evidence>
<dbReference type="PROSITE" id="PS00061">
    <property type="entry name" value="ADH_SHORT"/>
    <property type="match status" value="1"/>
</dbReference>
<dbReference type="SUPFAM" id="SSF51735">
    <property type="entry name" value="NAD(P)-binding Rossmann-fold domains"/>
    <property type="match status" value="1"/>
</dbReference>
<protein>
    <submittedName>
        <fullName evidence="2">3-beta hydroxysteroid dehydrogenase</fullName>
    </submittedName>
</protein>
<organism evidence="2 3">
    <name type="scientific">Acetobacter aceti</name>
    <dbReference type="NCBI Taxonomy" id="435"/>
    <lineage>
        <taxon>Bacteria</taxon>
        <taxon>Pseudomonadati</taxon>
        <taxon>Pseudomonadota</taxon>
        <taxon>Alphaproteobacteria</taxon>
        <taxon>Acetobacterales</taxon>
        <taxon>Acetobacteraceae</taxon>
        <taxon>Acetobacter</taxon>
        <taxon>Acetobacter subgen. Acetobacter</taxon>
    </lineage>
</organism>